<accession>A0AAD3D6S7</accession>
<gene>
    <name evidence="2" type="ORF">CTEN210_14286</name>
</gene>
<dbReference type="AlphaFoldDB" id="A0AAD3D6S7"/>
<name>A0AAD3D6S7_9STRA</name>
<proteinExistence type="predicted"/>
<evidence type="ECO:0000313" key="2">
    <source>
        <dbReference type="EMBL" id="GFH57810.1"/>
    </source>
</evidence>
<evidence type="ECO:0000256" key="1">
    <source>
        <dbReference type="SAM" id="SignalP"/>
    </source>
</evidence>
<feature type="chain" id="PRO_5042244116" description="Methyltransferase domain-containing protein" evidence="1">
    <location>
        <begin position="20"/>
        <end position="502"/>
    </location>
</feature>
<comment type="caution">
    <text evidence="2">The sequence shown here is derived from an EMBL/GenBank/DDBJ whole genome shotgun (WGS) entry which is preliminary data.</text>
</comment>
<organism evidence="2 3">
    <name type="scientific">Chaetoceros tenuissimus</name>
    <dbReference type="NCBI Taxonomy" id="426638"/>
    <lineage>
        <taxon>Eukaryota</taxon>
        <taxon>Sar</taxon>
        <taxon>Stramenopiles</taxon>
        <taxon>Ochrophyta</taxon>
        <taxon>Bacillariophyta</taxon>
        <taxon>Coscinodiscophyceae</taxon>
        <taxon>Chaetocerotophycidae</taxon>
        <taxon>Chaetocerotales</taxon>
        <taxon>Chaetocerotaceae</taxon>
        <taxon>Chaetoceros</taxon>
    </lineage>
</organism>
<evidence type="ECO:0008006" key="4">
    <source>
        <dbReference type="Google" id="ProtNLM"/>
    </source>
</evidence>
<feature type="signal peptide" evidence="1">
    <location>
        <begin position="1"/>
        <end position="19"/>
    </location>
</feature>
<keyword evidence="1" id="KW-0732">Signal</keyword>
<evidence type="ECO:0000313" key="3">
    <source>
        <dbReference type="Proteomes" id="UP001054902"/>
    </source>
</evidence>
<protein>
    <recommendedName>
        <fullName evidence="4">Methyltransferase domain-containing protein</fullName>
    </recommendedName>
</protein>
<reference evidence="2 3" key="1">
    <citation type="journal article" date="2021" name="Sci. Rep.">
        <title>The genome of the diatom Chaetoceros tenuissimus carries an ancient integrated fragment of an extant virus.</title>
        <authorList>
            <person name="Hongo Y."/>
            <person name="Kimura K."/>
            <person name="Takaki Y."/>
            <person name="Yoshida Y."/>
            <person name="Baba S."/>
            <person name="Kobayashi G."/>
            <person name="Nagasaki K."/>
            <person name="Hano T."/>
            <person name="Tomaru Y."/>
        </authorList>
    </citation>
    <scope>NUCLEOTIDE SEQUENCE [LARGE SCALE GENOMIC DNA]</scope>
    <source>
        <strain evidence="2 3">NIES-3715</strain>
    </source>
</reference>
<sequence>MKFASVSALVLLMPSRLQALSTSLSSLSPPTLVDDIVQHPAIKELSMDRRPRGKLKRRHQSLFQNEYSQENDKQRVLFDELAVILCETGVVPRKELFETYSAALHIHEKFRHMRRVADLAAGHGLLSWFLLVLDYKECEGSNISEKLKPRTAICVDRRMPPSAEKIANAMINHYPDLESRWTYVQSDLSSVIPHPSCLISSVHACGTLTDYLIELAIGDFKNRHTNSDGRVPLAVVPCCHTIQERKGYRPHDLLGMDISQIVALVDEKKKHLNRDDSPSIAVADVLDNVRLKTLENAGYDVEEVMLPDIFTARNRLMMAERKNDTSFRNRDKSLSQPSSFFERQPLTQKVDLQIPLADDEKSISQCNKISGKEKSNARFVQEIPNHFSHSLVISIWLDNPHLEGSFDNSIKMDKASMLEVLQKIASDGCAQIEMHQPKCEVQILGDVYEHPETGRRSQRYKFIYRKPKDLDSSYSPVSRQDAKKIDAKIRRRLDFLYGEIVR</sequence>
<dbReference type="EMBL" id="BLLK01000058">
    <property type="protein sequence ID" value="GFH57810.1"/>
    <property type="molecule type" value="Genomic_DNA"/>
</dbReference>
<keyword evidence="3" id="KW-1185">Reference proteome</keyword>
<dbReference type="Proteomes" id="UP001054902">
    <property type="component" value="Unassembled WGS sequence"/>
</dbReference>